<accession>A0A9W9WEA5</accession>
<keyword evidence="2" id="KW-1185">Reference proteome</keyword>
<dbReference type="Proteomes" id="UP001147760">
    <property type="component" value="Unassembled WGS sequence"/>
</dbReference>
<evidence type="ECO:0000313" key="1">
    <source>
        <dbReference type="EMBL" id="KAJ5456546.1"/>
    </source>
</evidence>
<protein>
    <submittedName>
        <fullName evidence="1">Uncharacterized protein</fullName>
    </submittedName>
</protein>
<gene>
    <name evidence="1" type="ORF">N7530_011820</name>
</gene>
<proteinExistence type="predicted"/>
<dbReference type="AlphaFoldDB" id="A0A9W9WEA5"/>
<evidence type="ECO:0000313" key="2">
    <source>
        <dbReference type="Proteomes" id="UP001147760"/>
    </source>
</evidence>
<reference evidence="1" key="1">
    <citation type="submission" date="2022-12" db="EMBL/GenBank/DDBJ databases">
        <authorList>
            <person name="Petersen C."/>
        </authorList>
    </citation>
    <scope>NUCLEOTIDE SEQUENCE</scope>
    <source>
        <strain evidence="1">IBT 17660</strain>
    </source>
</reference>
<dbReference type="EMBL" id="JAPWDO010000009">
    <property type="protein sequence ID" value="KAJ5456546.1"/>
    <property type="molecule type" value="Genomic_DNA"/>
</dbReference>
<comment type="caution">
    <text evidence="1">The sequence shown here is derived from an EMBL/GenBank/DDBJ whole genome shotgun (WGS) entry which is preliminary data.</text>
</comment>
<reference evidence="1" key="2">
    <citation type="journal article" date="2023" name="IMA Fungus">
        <title>Comparative genomic study of the Penicillium genus elucidates a diverse pangenome and 15 lateral gene transfer events.</title>
        <authorList>
            <person name="Petersen C."/>
            <person name="Sorensen T."/>
            <person name="Nielsen M.R."/>
            <person name="Sondergaard T.E."/>
            <person name="Sorensen J.L."/>
            <person name="Fitzpatrick D.A."/>
            <person name="Frisvad J.C."/>
            <person name="Nielsen K.L."/>
        </authorList>
    </citation>
    <scope>NUCLEOTIDE SEQUENCE</scope>
    <source>
        <strain evidence="1">IBT 17660</strain>
    </source>
</reference>
<name>A0A9W9WEA5_9EURO</name>
<sequence>MDLALLFTYIIYDHRIDLANSCGALNSKYDGHEWQKLQGVVAWEDDADLSEAQAYRVRQPERGH</sequence>
<organism evidence="1 2">
    <name type="scientific">Penicillium desertorum</name>
    <dbReference type="NCBI Taxonomy" id="1303715"/>
    <lineage>
        <taxon>Eukaryota</taxon>
        <taxon>Fungi</taxon>
        <taxon>Dikarya</taxon>
        <taxon>Ascomycota</taxon>
        <taxon>Pezizomycotina</taxon>
        <taxon>Eurotiomycetes</taxon>
        <taxon>Eurotiomycetidae</taxon>
        <taxon>Eurotiales</taxon>
        <taxon>Aspergillaceae</taxon>
        <taxon>Penicillium</taxon>
    </lineage>
</organism>